<dbReference type="Proteomes" id="UP000075809">
    <property type="component" value="Unassembled WGS sequence"/>
</dbReference>
<evidence type="ECO:0000313" key="1">
    <source>
        <dbReference type="EMBL" id="KYQ60342.1"/>
    </source>
</evidence>
<reference evidence="1 2" key="1">
    <citation type="submission" date="2015-09" db="EMBL/GenBank/DDBJ databases">
        <title>Trachymyrmex zeteki WGS genome.</title>
        <authorList>
            <person name="Nygaard S."/>
            <person name="Hu H."/>
            <person name="Boomsma J."/>
            <person name="Zhang G."/>
        </authorList>
    </citation>
    <scope>NUCLEOTIDE SEQUENCE [LARGE SCALE GENOMIC DNA]</scope>
    <source>
        <strain evidence="1">Tzet28-1</strain>
        <tissue evidence="1">Whole body</tissue>
    </source>
</reference>
<gene>
    <name evidence="1" type="ORF">ALC60_00750</name>
</gene>
<protein>
    <submittedName>
        <fullName evidence="1">Uncharacterized protein</fullName>
    </submittedName>
</protein>
<evidence type="ECO:0000313" key="2">
    <source>
        <dbReference type="Proteomes" id="UP000075809"/>
    </source>
</evidence>
<keyword evidence="2" id="KW-1185">Reference proteome</keyword>
<proteinExistence type="predicted"/>
<dbReference type="AlphaFoldDB" id="A0A151XIW4"/>
<accession>A0A151XIW4</accession>
<dbReference type="EMBL" id="KQ982080">
    <property type="protein sequence ID" value="KYQ60342.1"/>
    <property type="molecule type" value="Genomic_DNA"/>
</dbReference>
<name>A0A151XIW4_9HYME</name>
<organism evidence="1 2">
    <name type="scientific">Mycetomoellerius zeteki</name>
    <dbReference type="NCBI Taxonomy" id="64791"/>
    <lineage>
        <taxon>Eukaryota</taxon>
        <taxon>Metazoa</taxon>
        <taxon>Ecdysozoa</taxon>
        <taxon>Arthropoda</taxon>
        <taxon>Hexapoda</taxon>
        <taxon>Insecta</taxon>
        <taxon>Pterygota</taxon>
        <taxon>Neoptera</taxon>
        <taxon>Endopterygota</taxon>
        <taxon>Hymenoptera</taxon>
        <taxon>Apocrita</taxon>
        <taxon>Aculeata</taxon>
        <taxon>Formicoidea</taxon>
        <taxon>Formicidae</taxon>
        <taxon>Myrmicinae</taxon>
        <taxon>Mycetomoellerius</taxon>
    </lineage>
</organism>
<sequence length="71" mass="8291">MASVEENGLRIRWIGCRAVVETVEVERRMEVGYERSYVEDSFHSSTLEHRSKGEEPLLDVDLNEAFDYLQN</sequence>